<organism evidence="2 3">
    <name type="scientific">Puccinia coronata f. sp. avenae</name>
    <dbReference type="NCBI Taxonomy" id="200324"/>
    <lineage>
        <taxon>Eukaryota</taxon>
        <taxon>Fungi</taxon>
        <taxon>Dikarya</taxon>
        <taxon>Basidiomycota</taxon>
        <taxon>Pucciniomycotina</taxon>
        <taxon>Pucciniomycetes</taxon>
        <taxon>Pucciniales</taxon>
        <taxon>Pucciniaceae</taxon>
        <taxon>Puccinia</taxon>
    </lineage>
</organism>
<feature type="chain" id="PRO_5014846807" evidence="1">
    <location>
        <begin position="20"/>
        <end position="253"/>
    </location>
</feature>
<gene>
    <name evidence="2" type="ORF">PCASD_23806</name>
</gene>
<protein>
    <submittedName>
        <fullName evidence="2">Uncharacterized protein</fullName>
    </submittedName>
</protein>
<accession>A0A2N5RYZ9</accession>
<evidence type="ECO:0000313" key="3">
    <source>
        <dbReference type="Proteomes" id="UP000235392"/>
    </source>
</evidence>
<sequence length="253" mass="27910">MARYLYLCIALIFARCVLGSAVARNTTKRSLKLDPRALQNASFHNGHPTGNESASLTSHNNFVNFCISRHSMGATLMNGNQSPHNYSCNSIPMGMIVAPDQMPSCKFRHPHNLSKLKASETFKIILEIKKMVTGRFVNANESYFSAPQQLSKRTKEVIGHAHVVIQAIPDLKSTSPLDPREFVFFKGIDNPVSEDGTSTVEVPGACQWVLIVVLKIRTTNRLASILTAANHQPVLAGVARRGTFDDVVYFVVE</sequence>
<feature type="signal peptide" evidence="1">
    <location>
        <begin position="1"/>
        <end position="19"/>
    </location>
</feature>
<evidence type="ECO:0000256" key="1">
    <source>
        <dbReference type="SAM" id="SignalP"/>
    </source>
</evidence>
<dbReference type="PANTHER" id="PTHR34587:SF2">
    <property type="entry name" value="G-PROTEIN COUPLED RECEPTORS FAMILY 1 PROFILE DOMAIN-CONTAINING PROTEIN"/>
    <property type="match status" value="1"/>
</dbReference>
<proteinExistence type="predicted"/>
<keyword evidence="1" id="KW-0732">Signal</keyword>
<reference evidence="2 3" key="1">
    <citation type="submission" date="2017-11" db="EMBL/GenBank/DDBJ databases">
        <title>De novo assembly and phasing of dikaryotic genomes from two isolates of Puccinia coronata f. sp. avenae, the causal agent of oat crown rust.</title>
        <authorList>
            <person name="Miller M.E."/>
            <person name="Zhang Y."/>
            <person name="Omidvar V."/>
            <person name="Sperschneider J."/>
            <person name="Schwessinger B."/>
            <person name="Raley C."/>
            <person name="Palmer J.M."/>
            <person name="Garnica D."/>
            <person name="Upadhyaya N."/>
            <person name="Rathjen J."/>
            <person name="Taylor J.M."/>
            <person name="Park R.F."/>
            <person name="Dodds P.N."/>
            <person name="Hirsch C.D."/>
            <person name="Kianian S.F."/>
            <person name="Figueroa M."/>
        </authorList>
    </citation>
    <scope>NUCLEOTIDE SEQUENCE [LARGE SCALE GENOMIC DNA]</scope>
    <source>
        <strain evidence="2">12SD80</strain>
    </source>
</reference>
<evidence type="ECO:0000313" key="2">
    <source>
        <dbReference type="EMBL" id="PLW06213.1"/>
    </source>
</evidence>
<dbReference type="EMBL" id="PGCI01001243">
    <property type="protein sequence ID" value="PLW06213.1"/>
    <property type="molecule type" value="Genomic_DNA"/>
</dbReference>
<dbReference type="Proteomes" id="UP000235392">
    <property type="component" value="Unassembled WGS sequence"/>
</dbReference>
<comment type="caution">
    <text evidence="2">The sequence shown here is derived from an EMBL/GenBank/DDBJ whole genome shotgun (WGS) entry which is preliminary data.</text>
</comment>
<dbReference type="AlphaFoldDB" id="A0A2N5RYZ9"/>
<dbReference type="PANTHER" id="PTHR34587">
    <property type="entry name" value="VWFA DOMAIN-CONTAINING PROTEIN"/>
    <property type="match status" value="1"/>
</dbReference>
<name>A0A2N5RYZ9_9BASI</name>
<dbReference type="InterPro" id="IPR053216">
    <property type="entry name" value="Appressorial_penetr-assoc"/>
</dbReference>